<organism evidence="1 2">
    <name type="scientific">Actibacterium mucosum KCTC 23349</name>
    <dbReference type="NCBI Taxonomy" id="1454373"/>
    <lineage>
        <taxon>Bacteria</taxon>
        <taxon>Pseudomonadati</taxon>
        <taxon>Pseudomonadota</taxon>
        <taxon>Alphaproteobacteria</taxon>
        <taxon>Rhodobacterales</taxon>
        <taxon>Roseobacteraceae</taxon>
        <taxon>Actibacterium</taxon>
    </lineage>
</organism>
<reference evidence="1 2" key="1">
    <citation type="submission" date="2014-03" db="EMBL/GenBank/DDBJ databases">
        <title>Draft Genome Sequence of Actibacterium mucosum KCTC 23349, a Marine Alphaproteobacterium with Complex Ionic Requirements Isolated from Mediterranean Seawater at Malvarrosa Beach, Valencia, Spain.</title>
        <authorList>
            <person name="Arahal D.R."/>
            <person name="Shao Z."/>
            <person name="Lai Q."/>
            <person name="Pujalte M.J."/>
        </authorList>
    </citation>
    <scope>NUCLEOTIDE SEQUENCE [LARGE SCALE GENOMIC DNA]</scope>
    <source>
        <strain evidence="1 2">KCTC 23349</strain>
    </source>
</reference>
<name>A0A037ZJQ0_9RHOB</name>
<keyword evidence="2" id="KW-1185">Reference proteome</keyword>
<evidence type="ECO:0000313" key="1">
    <source>
        <dbReference type="EMBL" id="KAJ55839.1"/>
    </source>
</evidence>
<proteinExistence type="predicted"/>
<evidence type="ECO:0008006" key="3">
    <source>
        <dbReference type="Google" id="ProtNLM"/>
    </source>
</evidence>
<protein>
    <recommendedName>
        <fullName evidence="3">Polyketide cyclase</fullName>
    </recommendedName>
</protein>
<dbReference type="AlphaFoldDB" id="A0A037ZJQ0"/>
<dbReference type="STRING" id="1454373.ACMU_08685"/>
<accession>A0A037ZJQ0</accession>
<dbReference type="Proteomes" id="UP000026249">
    <property type="component" value="Unassembled WGS sequence"/>
</dbReference>
<dbReference type="EMBL" id="JFKE01000003">
    <property type="protein sequence ID" value="KAJ55839.1"/>
    <property type="molecule type" value="Genomic_DNA"/>
</dbReference>
<comment type="caution">
    <text evidence="1">The sequence shown here is derived from an EMBL/GenBank/DDBJ whole genome shotgun (WGS) entry which is preliminary data.</text>
</comment>
<evidence type="ECO:0000313" key="2">
    <source>
        <dbReference type="Proteomes" id="UP000026249"/>
    </source>
</evidence>
<dbReference type="SUPFAM" id="SSF55961">
    <property type="entry name" value="Bet v1-like"/>
    <property type="match status" value="1"/>
</dbReference>
<gene>
    <name evidence="1" type="ORF">ACMU_08685</name>
</gene>
<sequence length="115" mass="12838">MMRGLVHFDGLPQGRTETGQHLQVGVSLFGRLPRQPYEMTVLRSDDAAMVLQSSERGAGVKSWNHTLTVTPTQGGSRLTDVIEIDAGWLTFAFARWARFLYGARHKPRMRLLGVA</sequence>